<dbReference type="InterPro" id="IPR017896">
    <property type="entry name" value="4Fe4S_Fe-S-bd"/>
</dbReference>
<dbReference type="OrthoDB" id="9900081at2"/>
<comment type="caution">
    <text evidence="2">The sequence shown here is derived from an EMBL/GenBank/DDBJ whole genome shotgun (WGS) entry which is preliminary data.</text>
</comment>
<feature type="domain" description="4Fe-4S ferredoxin-type" evidence="1">
    <location>
        <begin position="32"/>
        <end position="63"/>
    </location>
</feature>
<dbReference type="PROSITE" id="PS51379">
    <property type="entry name" value="4FE4S_FER_2"/>
    <property type="match status" value="1"/>
</dbReference>
<dbReference type="AlphaFoldDB" id="A0A2T6BQN7"/>
<evidence type="ECO:0000313" key="3">
    <source>
        <dbReference type="Proteomes" id="UP000244090"/>
    </source>
</evidence>
<dbReference type="Proteomes" id="UP000244090">
    <property type="component" value="Unassembled WGS sequence"/>
</dbReference>
<evidence type="ECO:0000259" key="1">
    <source>
        <dbReference type="PROSITE" id="PS51379"/>
    </source>
</evidence>
<reference evidence="2 3" key="1">
    <citation type="submission" date="2018-04" db="EMBL/GenBank/DDBJ databases">
        <title>Genomic Encyclopedia of Archaeal and Bacterial Type Strains, Phase II (KMG-II): from individual species to whole genera.</title>
        <authorList>
            <person name="Goeker M."/>
        </authorList>
    </citation>
    <scope>NUCLEOTIDE SEQUENCE [LARGE SCALE GENOMIC DNA]</scope>
    <source>
        <strain evidence="2 3">DSM 25731</strain>
    </source>
</reference>
<protein>
    <recommendedName>
        <fullName evidence="1">4Fe-4S ferredoxin-type domain-containing protein</fullName>
    </recommendedName>
</protein>
<keyword evidence="3" id="KW-1185">Reference proteome</keyword>
<organism evidence="2 3">
    <name type="scientific">Kordia periserrulae</name>
    <dbReference type="NCBI Taxonomy" id="701523"/>
    <lineage>
        <taxon>Bacteria</taxon>
        <taxon>Pseudomonadati</taxon>
        <taxon>Bacteroidota</taxon>
        <taxon>Flavobacteriia</taxon>
        <taxon>Flavobacteriales</taxon>
        <taxon>Flavobacteriaceae</taxon>
        <taxon>Kordia</taxon>
    </lineage>
</organism>
<dbReference type="EMBL" id="QBKT01000014">
    <property type="protein sequence ID" value="PTX58359.1"/>
    <property type="molecule type" value="Genomic_DNA"/>
</dbReference>
<gene>
    <name evidence="2" type="ORF">C8N46_1144</name>
</gene>
<accession>A0A2T6BQN7</accession>
<evidence type="ECO:0000313" key="2">
    <source>
        <dbReference type="EMBL" id="PTX58359.1"/>
    </source>
</evidence>
<proteinExistence type="predicted"/>
<name>A0A2T6BQN7_9FLAO</name>
<dbReference type="RefSeq" id="WP_108116793.1">
    <property type="nucleotide sequence ID" value="NZ_QBKT01000014.1"/>
</dbReference>
<sequence>MKKKNVKLSLRKSKVASFEAKRIKGGTAVDSEPITVEPDVCQQSDICSDAVTCPFVCITIREEACYTDKILSCEPYVCGDIG</sequence>